<protein>
    <submittedName>
        <fullName evidence="1">Uncharacterized protein</fullName>
    </submittedName>
</protein>
<reference evidence="2" key="1">
    <citation type="submission" date="2016-03" db="EMBL/GenBank/DDBJ databases">
        <title>Complete genome sequence of Solimmundus cernigliae, representing a novel lineage of polycyclic aromatic hydrocarbon degraders within the Gammaproteobacteria.</title>
        <authorList>
            <person name="Singleton D.R."/>
            <person name="Dickey A.N."/>
            <person name="Scholl E.H."/>
            <person name="Wright F.A."/>
            <person name="Aitken M.D."/>
        </authorList>
    </citation>
    <scope>NUCLEOTIDE SEQUENCE [LARGE SCALE GENOMIC DNA]</scope>
    <source>
        <strain evidence="2">TR3.2</strain>
    </source>
</reference>
<proteinExistence type="predicted"/>
<sequence length="129" mass="14750">MSEPLKLQDLMELDGVVGALRWQESRFINAIAYPARLVEYLGFDSEERARQLMLTTEAMGLSIKGVLEIDYYRDRKTNPHSLMPADGYMIHGQKFNLVCTLNRVAALVDNKIDYNLKGLFLKLALVRND</sequence>
<dbReference type="RefSeq" id="WP_068804416.1">
    <property type="nucleotide sequence ID" value="NZ_CP014671.1"/>
</dbReference>
<accession>A0A1B1YU78</accession>
<name>A0A1B1YU78_9GAMM</name>
<dbReference type="EMBL" id="CP014671">
    <property type="protein sequence ID" value="ANX04325.1"/>
    <property type="molecule type" value="Genomic_DNA"/>
</dbReference>
<dbReference type="InParanoid" id="A0A1B1YU78"/>
<gene>
    <name evidence="1" type="ORF">PG2T_09155</name>
</gene>
<dbReference type="KEGG" id="gbi:PG2T_09155"/>
<evidence type="ECO:0000313" key="2">
    <source>
        <dbReference type="Proteomes" id="UP000092952"/>
    </source>
</evidence>
<evidence type="ECO:0000313" key="1">
    <source>
        <dbReference type="EMBL" id="ANX04325.1"/>
    </source>
</evidence>
<dbReference type="STRING" id="1810504.PG2T_09155"/>
<dbReference type="AlphaFoldDB" id="A0A1B1YU78"/>
<dbReference type="Proteomes" id="UP000092952">
    <property type="component" value="Chromosome"/>
</dbReference>
<keyword evidence="2" id="KW-1185">Reference proteome</keyword>
<organism evidence="1 2">
    <name type="scientific">Immundisolibacter cernigliae</name>
    <dbReference type="NCBI Taxonomy" id="1810504"/>
    <lineage>
        <taxon>Bacteria</taxon>
        <taxon>Pseudomonadati</taxon>
        <taxon>Pseudomonadota</taxon>
        <taxon>Gammaproteobacteria</taxon>
        <taxon>Immundisolibacterales</taxon>
        <taxon>Immundisolibacteraceae</taxon>
        <taxon>Immundisolibacter</taxon>
    </lineage>
</organism>